<feature type="region of interest" description="Disordered" evidence="1">
    <location>
        <begin position="1"/>
        <end position="22"/>
    </location>
</feature>
<comment type="caution">
    <text evidence="2">The sequence shown here is derived from an EMBL/GenBank/DDBJ whole genome shotgun (WGS) entry which is preliminary data.</text>
</comment>
<protein>
    <recommendedName>
        <fullName evidence="4">Secreted protein</fullName>
    </recommendedName>
</protein>
<reference evidence="2 3" key="1">
    <citation type="journal article" date="2019" name="Int. J. Syst. Evol. Microbiol.">
        <title>The Global Catalogue of Microorganisms (GCM) 10K type strain sequencing project: providing services to taxonomists for standard genome sequencing and annotation.</title>
        <authorList>
            <consortium name="The Broad Institute Genomics Platform"/>
            <consortium name="The Broad Institute Genome Sequencing Center for Infectious Disease"/>
            <person name="Wu L."/>
            <person name="Ma J."/>
        </authorList>
    </citation>
    <scope>NUCLEOTIDE SEQUENCE [LARGE SCALE GENOMIC DNA]</scope>
    <source>
        <strain evidence="2 3">CGMCC 1.12563</strain>
    </source>
</reference>
<keyword evidence="3" id="KW-1185">Reference proteome</keyword>
<evidence type="ECO:0000313" key="2">
    <source>
        <dbReference type="EMBL" id="MFD1512851.1"/>
    </source>
</evidence>
<dbReference type="RefSeq" id="WP_250872826.1">
    <property type="nucleotide sequence ID" value="NZ_JALXFV010000003.1"/>
</dbReference>
<sequence>MRRHRSHSRSADTNETASGTTHGAVAGLSLAADGLRFVADRRTFEPGVPVDWTFRILDDRGDPVEAFEESHGRRSHLVVVRRDLVAFQHLHPTLDETGTWHCDGFTLPLGGVYRAFVDVVVDGRASTLGLDLFASGTFDVGAALPPVETDADARYEVELQSEQVVAGRSSRLSFAVSRTDGTTPDLRPYLGARGHLVAVRDGDLAYLHVHPTETEVEGRVEFAVTFPTPGHYRLFLQAKPDDALLTTSFDVEV</sequence>
<evidence type="ECO:0000313" key="3">
    <source>
        <dbReference type="Proteomes" id="UP001597187"/>
    </source>
</evidence>
<feature type="compositionally biased region" description="Polar residues" evidence="1">
    <location>
        <begin position="11"/>
        <end position="21"/>
    </location>
</feature>
<name>A0ABD6AU06_9EURY</name>
<gene>
    <name evidence="2" type="ORF">ACFSBT_06105</name>
</gene>
<proteinExistence type="predicted"/>
<organism evidence="2 3">
    <name type="scientific">Halomarina rubra</name>
    <dbReference type="NCBI Taxonomy" id="2071873"/>
    <lineage>
        <taxon>Archaea</taxon>
        <taxon>Methanobacteriati</taxon>
        <taxon>Methanobacteriota</taxon>
        <taxon>Stenosarchaea group</taxon>
        <taxon>Halobacteria</taxon>
        <taxon>Halobacteriales</taxon>
        <taxon>Natronomonadaceae</taxon>
        <taxon>Halomarina</taxon>
    </lineage>
</organism>
<evidence type="ECO:0008006" key="4">
    <source>
        <dbReference type="Google" id="ProtNLM"/>
    </source>
</evidence>
<dbReference type="Proteomes" id="UP001597187">
    <property type="component" value="Unassembled WGS sequence"/>
</dbReference>
<dbReference type="EMBL" id="JBHUDC010000003">
    <property type="protein sequence ID" value="MFD1512851.1"/>
    <property type="molecule type" value="Genomic_DNA"/>
</dbReference>
<evidence type="ECO:0000256" key="1">
    <source>
        <dbReference type="SAM" id="MobiDB-lite"/>
    </source>
</evidence>
<dbReference type="AlphaFoldDB" id="A0ABD6AU06"/>
<accession>A0ABD6AU06</accession>